<dbReference type="PANTHER" id="PTHR11567">
    <property type="entry name" value="ACID PHOSPHATASE-RELATED"/>
    <property type="match status" value="1"/>
</dbReference>
<evidence type="ECO:0000313" key="5">
    <source>
        <dbReference type="Proteomes" id="UP001302745"/>
    </source>
</evidence>
<dbReference type="PROSITE" id="PS00616">
    <property type="entry name" value="HIS_ACID_PHOSPHAT_1"/>
    <property type="match status" value="1"/>
</dbReference>
<accession>A0AAN6ZZL5</accession>
<dbReference type="CDD" id="cd07061">
    <property type="entry name" value="HP_HAP_like"/>
    <property type="match status" value="1"/>
</dbReference>
<dbReference type="InterPro" id="IPR000560">
    <property type="entry name" value="His_Pase_clade-2"/>
</dbReference>
<gene>
    <name evidence="4" type="ORF">C8A00DRAFT_31073</name>
</gene>
<proteinExistence type="inferred from homology"/>
<dbReference type="InterPro" id="IPR033379">
    <property type="entry name" value="Acid_Pase_AS"/>
</dbReference>
<reference evidence="4" key="1">
    <citation type="journal article" date="2023" name="Mol. Phylogenet. Evol.">
        <title>Genome-scale phylogeny and comparative genomics of the fungal order Sordariales.</title>
        <authorList>
            <person name="Hensen N."/>
            <person name="Bonometti L."/>
            <person name="Westerberg I."/>
            <person name="Brannstrom I.O."/>
            <person name="Guillou S."/>
            <person name="Cros-Aarteil S."/>
            <person name="Calhoun S."/>
            <person name="Haridas S."/>
            <person name="Kuo A."/>
            <person name="Mondo S."/>
            <person name="Pangilinan J."/>
            <person name="Riley R."/>
            <person name="LaButti K."/>
            <person name="Andreopoulos B."/>
            <person name="Lipzen A."/>
            <person name="Chen C."/>
            <person name="Yan M."/>
            <person name="Daum C."/>
            <person name="Ng V."/>
            <person name="Clum A."/>
            <person name="Steindorff A."/>
            <person name="Ohm R.A."/>
            <person name="Martin F."/>
            <person name="Silar P."/>
            <person name="Natvig D.O."/>
            <person name="Lalanne C."/>
            <person name="Gautier V."/>
            <person name="Ament-Velasquez S.L."/>
            <person name="Kruys A."/>
            <person name="Hutchinson M.I."/>
            <person name="Powell A.J."/>
            <person name="Barry K."/>
            <person name="Miller A.N."/>
            <person name="Grigoriev I.V."/>
            <person name="Debuchy R."/>
            <person name="Gladieux P."/>
            <person name="Hiltunen Thoren M."/>
            <person name="Johannesson H."/>
        </authorList>
    </citation>
    <scope>NUCLEOTIDE SEQUENCE</scope>
    <source>
        <strain evidence="4">CBS 538.74</strain>
    </source>
</reference>
<dbReference type="EC" id="3.1.3.8" evidence="2"/>
<dbReference type="InterPro" id="IPR029033">
    <property type="entry name" value="His_PPase_superfam"/>
</dbReference>
<dbReference type="EMBL" id="MU856875">
    <property type="protein sequence ID" value="KAK4156023.1"/>
    <property type="molecule type" value="Genomic_DNA"/>
</dbReference>
<comment type="similarity">
    <text evidence="1">Belongs to the histidine acid phosphatase family.</text>
</comment>
<dbReference type="Pfam" id="PF00328">
    <property type="entry name" value="His_Phos_2"/>
    <property type="match status" value="1"/>
</dbReference>
<dbReference type="Gene3D" id="3.40.50.1240">
    <property type="entry name" value="Phosphoglycerate mutase-like"/>
    <property type="match status" value="1"/>
</dbReference>
<dbReference type="Proteomes" id="UP001302745">
    <property type="component" value="Unassembled WGS sequence"/>
</dbReference>
<dbReference type="PANTHER" id="PTHR11567:SF110">
    <property type="entry name" value="2-PHOSPHOXYLOSE PHOSPHATASE 1"/>
    <property type="match status" value="1"/>
</dbReference>
<comment type="caution">
    <text evidence="4">The sequence shown here is derived from an EMBL/GenBank/DDBJ whole genome shotgun (WGS) entry which is preliminary data.</text>
</comment>
<dbReference type="AlphaFoldDB" id="A0AAN6ZZL5"/>
<evidence type="ECO:0000256" key="1">
    <source>
        <dbReference type="ARBA" id="ARBA00005375"/>
    </source>
</evidence>
<keyword evidence="5" id="KW-1185">Reference proteome</keyword>
<organism evidence="4 5">
    <name type="scientific">Chaetomidium leptoderma</name>
    <dbReference type="NCBI Taxonomy" id="669021"/>
    <lineage>
        <taxon>Eukaryota</taxon>
        <taxon>Fungi</taxon>
        <taxon>Dikarya</taxon>
        <taxon>Ascomycota</taxon>
        <taxon>Pezizomycotina</taxon>
        <taxon>Sordariomycetes</taxon>
        <taxon>Sordariomycetidae</taxon>
        <taxon>Sordariales</taxon>
        <taxon>Chaetomiaceae</taxon>
        <taxon>Chaetomidium</taxon>
    </lineage>
</organism>
<evidence type="ECO:0000256" key="3">
    <source>
        <dbReference type="ARBA" id="ARBA00022801"/>
    </source>
</evidence>
<dbReference type="GO" id="GO:0016158">
    <property type="term" value="F:inositol hexakisphosphate 3-phosphatase activity"/>
    <property type="evidence" value="ECO:0007669"/>
    <property type="project" value="UniProtKB-EC"/>
</dbReference>
<dbReference type="SUPFAM" id="SSF53254">
    <property type="entry name" value="Phosphoglycerate mutase-like"/>
    <property type="match status" value="1"/>
</dbReference>
<dbReference type="InterPro" id="IPR050645">
    <property type="entry name" value="Histidine_acid_phosphatase"/>
</dbReference>
<evidence type="ECO:0000256" key="2">
    <source>
        <dbReference type="ARBA" id="ARBA00012632"/>
    </source>
</evidence>
<evidence type="ECO:0000313" key="4">
    <source>
        <dbReference type="EMBL" id="KAK4156023.1"/>
    </source>
</evidence>
<reference evidence="4" key="2">
    <citation type="submission" date="2023-05" db="EMBL/GenBank/DDBJ databases">
        <authorList>
            <consortium name="Lawrence Berkeley National Laboratory"/>
            <person name="Steindorff A."/>
            <person name="Hensen N."/>
            <person name="Bonometti L."/>
            <person name="Westerberg I."/>
            <person name="Brannstrom I.O."/>
            <person name="Guillou S."/>
            <person name="Cros-Aarteil S."/>
            <person name="Calhoun S."/>
            <person name="Haridas S."/>
            <person name="Kuo A."/>
            <person name="Mondo S."/>
            <person name="Pangilinan J."/>
            <person name="Riley R."/>
            <person name="Labutti K."/>
            <person name="Andreopoulos B."/>
            <person name="Lipzen A."/>
            <person name="Chen C."/>
            <person name="Yanf M."/>
            <person name="Daum C."/>
            <person name="Ng V."/>
            <person name="Clum A."/>
            <person name="Ohm R."/>
            <person name="Martin F."/>
            <person name="Silar P."/>
            <person name="Natvig D."/>
            <person name="Lalanne C."/>
            <person name="Gautier V."/>
            <person name="Ament-Velasquez S.L."/>
            <person name="Kruys A."/>
            <person name="Hutchinson M.I."/>
            <person name="Powell A.J."/>
            <person name="Barry K."/>
            <person name="Miller A.N."/>
            <person name="Grigoriev I.V."/>
            <person name="Debuchy R."/>
            <person name="Gladieux P."/>
            <person name="Thoren M.H."/>
            <person name="Johannesson H."/>
        </authorList>
    </citation>
    <scope>NUCLEOTIDE SEQUENCE</scope>
    <source>
        <strain evidence="4">CBS 538.74</strain>
    </source>
</reference>
<keyword evidence="3" id="KW-0378">Hydrolase</keyword>
<protein>
    <recommendedName>
        <fullName evidence="2">3-phytase</fullName>
        <ecNumber evidence="2">3.1.3.8</ecNumber>
    </recommendedName>
</protein>
<sequence length="512" mass="57191">MTSLVPRTPYTDDELQKLYPAGLELQLVQVLMRHGERTPVSARFQNAGLRPWWPYCSSVRQMHSAILAAAHTPPGTDHPFNTLEWKRRLETFGHNDEPVVARGPVDQLDDICDMGSLTDLGRQSTYKLGLRLRQLYVDRLGFIPPTITSADFLYLRSTPVPRALESLHQTFAALYPPSAREAGEDGRFPAPTILTRVPDDETLYPNDGNCRRFAALSRAFAQRAADRWNKTPDMEYLTNLYSKWMPADTKVAVDSRPRLSGIMDTVNATLAHGPETKLPSVFYDEKARAIMEKIAVEEWFAGFKESKEYRMLGIGGLLGDVVGRMVGSVEQQTSRDASHTLLKRTGQENYSGRIRFGLSGCHDTTLAGVLASLGAYETNRWPPFTSHIALELFREATVTPPQAEPVKSSWWASMFGAAVAPINVGRRPTTELTAGEKGKLDGYYVRIRYNDEPVTVPACKLPGNHLEGDESFCTLAAFKSVVDKFTPTDWKQQCRMNRDQPALPGNSEWAGH</sequence>
<name>A0AAN6ZZL5_9PEZI</name>